<dbReference type="EMBL" id="SNXW01000004">
    <property type="protein sequence ID" value="TDP83628.1"/>
    <property type="molecule type" value="Genomic_DNA"/>
</dbReference>
<keyword evidence="2" id="KW-0680">Restriction system</keyword>
<comment type="similarity">
    <text evidence="1">Belongs to the N(4)/N(6)-methyltransferase family.</text>
</comment>
<evidence type="ECO:0000256" key="1">
    <source>
        <dbReference type="ARBA" id="ARBA00006594"/>
    </source>
</evidence>
<dbReference type="Gene3D" id="1.20.1260.30">
    <property type="match status" value="1"/>
</dbReference>
<keyword evidence="4" id="KW-1185">Reference proteome</keyword>
<organism evidence="3 4">
    <name type="scientific">Aquabacterium commune</name>
    <dbReference type="NCBI Taxonomy" id="70586"/>
    <lineage>
        <taxon>Bacteria</taxon>
        <taxon>Pseudomonadati</taxon>
        <taxon>Pseudomonadota</taxon>
        <taxon>Betaproteobacteria</taxon>
        <taxon>Burkholderiales</taxon>
        <taxon>Aquabacterium</taxon>
    </lineage>
</organism>
<dbReference type="OrthoDB" id="9784823at2"/>
<proteinExistence type="inferred from homology"/>
<name>A0A4V3CVS6_9BURK</name>
<dbReference type="InterPro" id="IPR038333">
    <property type="entry name" value="T1MK-like_N_sf"/>
</dbReference>
<comment type="caution">
    <text evidence="3">The sequence shown here is derived from an EMBL/GenBank/DDBJ whole genome shotgun (WGS) entry which is preliminary data.</text>
</comment>
<evidence type="ECO:0000313" key="4">
    <source>
        <dbReference type="Proteomes" id="UP000294593"/>
    </source>
</evidence>
<dbReference type="Proteomes" id="UP000294593">
    <property type="component" value="Unassembled WGS sequence"/>
</dbReference>
<sequence length="185" mass="20242">MLDYIKMTLWATTDKLQANMDAAEKKIATCGLNFIQCFSNTFAARIADQTPRLRDSDCKHFRGNARGQDVADATQARDCHTSAKALWMPESAQHEAIRPAAKQDLNGNLIDVNPTTGAGVNDKADSLVTFASLERPIFARAHAAQICELAQSRDTRLPLLISLHRLVSDNLCLPEAQAQLGAHLS</sequence>
<dbReference type="AlphaFoldDB" id="A0A4V3CVS6"/>
<accession>A0A4V3CVS6</accession>
<dbReference type="GO" id="GO:0009307">
    <property type="term" value="P:DNA restriction-modification system"/>
    <property type="evidence" value="ECO:0007669"/>
    <property type="project" value="UniProtKB-KW"/>
</dbReference>
<evidence type="ECO:0000313" key="3">
    <source>
        <dbReference type="EMBL" id="TDP83628.1"/>
    </source>
</evidence>
<protein>
    <submittedName>
        <fullName evidence="3">Uncharacterized protein</fullName>
    </submittedName>
</protein>
<gene>
    <name evidence="3" type="ORF">EV672_1046</name>
</gene>
<dbReference type="RefSeq" id="WP_133608261.1">
    <property type="nucleotide sequence ID" value="NZ_SNXW01000004.1"/>
</dbReference>
<reference evidence="3 4" key="1">
    <citation type="submission" date="2019-03" db="EMBL/GenBank/DDBJ databases">
        <title>Genomic Encyclopedia of Type Strains, Phase IV (KMG-IV): sequencing the most valuable type-strain genomes for metagenomic binning, comparative biology and taxonomic classification.</title>
        <authorList>
            <person name="Goeker M."/>
        </authorList>
    </citation>
    <scope>NUCLEOTIDE SEQUENCE [LARGE SCALE GENOMIC DNA]</scope>
    <source>
        <strain evidence="3 4">DSM 11901</strain>
    </source>
</reference>
<evidence type="ECO:0000256" key="2">
    <source>
        <dbReference type="ARBA" id="ARBA00022747"/>
    </source>
</evidence>